<evidence type="ECO:0000256" key="2">
    <source>
        <dbReference type="ARBA" id="ARBA00006656"/>
    </source>
</evidence>
<dbReference type="InterPro" id="IPR001839">
    <property type="entry name" value="TGF-b_C"/>
</dbReference>
<gene>
    <name evidence="10" type="ORF">AB6A40_004055</name>
</gene>
<comment type="caution">
    <text evidence="10">The sequence shown here is derived from an EMBL/GenBank/DDBJ whole genome shotgun (WGS) entry which is preliminary data.</text>
</comment>
<dbReference type="PANTHER" id="PTHR11848:SF119">
    <property type="entry name" value="TGF-BETA FAMILY PROFILE DOMAIN-CONTAINING PROTEIN"/>
    <property type="match status" value="1"/>
</dbReference>
<dbReference type="FunFam" id="2.10.90.10:FF:000001">
    <property type="entry name" value="Bone morphogenetic protein 4"/>
    <property type="match status" value="1"/>
</dbReference>
<dbReference type="PRINTS" id="PR00669">
    <property type="entry name" value="INHIBINA"/>
</dbReference>
<evidence type="ECO:0000313" key="10">
    <source>
        <dbReference type="EMBL" id="MFH4977346.1"/>
    </source>
</evidence>
<dbReference type="AlphaFoldDB" id="A0ABD6ECG2"/>
<feature type="domain" description="TGF-beta family profile" evidence="9">
    <location>
        <begin position="263"/>
        <end position="399"/>
    </location>
</feature>
<keyword evidence="3" id="KW-0964">Secreted</keyword>
<dbReference type="PROSITE" id="PS00250">
    <property type="entry name" value="TGF_BETA_1"/>
    <property type="match status" value="1"/>
</dbReference>
<dbReference type="InterPro" id="IPR029034">
    <property type="entry name" value="Cystine-knot_cytokine"/>
</dbReference>
<keyword evidence="4" id="KW-0732">Signal</keyword>
<evidence type="ECO:0000256" key="1">
    <source>
        <dbReference type="ARBA" id="ARBA00004613"/>
    </source>
</evidence>
<keyword evidence="7" id="KW-0325">Glycoprotein</keyword>
<evidence type="ECO:0000256" key="5">
    <source>
        <dbReference type="ARBA" id="ARBA00023030"/>
    </source>
</evidence>
<name>A0ABD6ECG2_9BILA</name>
<keyword evidence="5 8" id="KW-0339">Growth factor</keyword>
<evidence type="ECO:0000313" key="11">
    <source>
        <dbReference type="Proteomes" id="UP001608902"/>
    </source>
</evidence>
<dbReference type="GO" id="GO:0008083">
    <property type="term" value="F:growth factor activity"/>
    <property type="evidence" value="ECO:0007669"/>
    <property type="project" value="UniProtKB-KW"/>
</dbReference>
<sequence length="399" mass="45051">MLFHSRPFCIVLWESVCLFNVILAIKTGFYVDNENEQSIPLAVNTRSGIKLEAKILELLGIEHPKPSIRNMRNEPASRFMAELYSKLERDSEMDSVSKLGFTSVSQYRSNQNRNLVDDSLAVELLKADTIVSFHAEKISNGNSGGSLLRFELSDIPRHSRLLSAHLRISFNGRKLPRRLTVFVGNQGKETVIASTSHPSSSGDYVLQIKNAVEYWLSNSSLSPVVALAGTSRSGRQKSLNEYGTWHGFAVASFAEENVRSMRRPKRNANENVSAFSDYGYGFSSRPDPLRQSTYNKGCRRRTLYVDFKDLGWQEWLIAPDGYSAYYCDGYCSFPLNNHMNATNHAIVQTLVHLIDPTRTTEAKCAPSALRSMKILFIDNARNVVLKRYHNMRVQECGCQ</sequence>
<evidence type="ECO:0000256" key="3">
    <source>
        <dbReference type="ARBA" id="ARBA00022525"/>
    </source>
</evidence>
<dbReference type="PROSITE" id="PS51362">
    <property type="entry name" value="TGF_BETA_2"/>
    <property type="match status" value="1"/>
</dbReference>
<dbReference type="Gene3D" id="2.60.120.970">
    <property type="match status" value="1"/>
</dbReference>
<dbReference type="Pfam" id="PF00019">
    <property type="entry name" value="TGF_beta"/>
    <property type="match status" value="1"/>
</dbReference>
<dbReference type="Proteomes" id="UP001608902">
    <property type="component" value="Unassembled WGS sequence"/>
</dbReference>
<comment type="subcellular location">
    <subcellularLocation>
        <location evidence="1">Secreted</location>
    </subcellularLocation>
</comment>
<evidence type="ECO:0000256" key="8">
    <source>
        <dbReference type="RuleBase" id="RU000354"/>
    </source>
</evidence>
<dbReference type="PANTHER" id="PTHR11848">
    <property type="entry name" value="TGF-BETA FAMILY"/>
    <property type="match status" value="1"/>
</dbReference>
<accession>A0ABD6ECG2</accession>
<reference evidence="10 11" key="1">
    <citation type="submission" date="2024-08" db="EMBL/GenBank/DDBJ databases">
        <title>Gnathostoma spinigerum genome.</title>
        <authorList>
            <person name="Gonzalez-Bertolin B."/>
            <person name="Monzon S."/>
            <person name="Zaballos A."/>
            <person name="Jimenez P."/>
            <person name="Dekumyoy P."/>
            <person name="Varona S."/>
            <person name="Cuesta I."/>
            <person name="Sumanam S."/>
            <person name="Adisakwattana P."/>
            <person name="Gasser R.B."/>
            <person name="Hernandez-Gonzalez A."/>
            <person name="Young N.D."/>
            <person name="Perteguer M.J."/>
        </authorList>
    </citation>
    <scope>NUCLEOTIDE SEQUENCE [LARGE SCALE GENOMIC DNA]</scope>
    <source>
        <strain evidence="10">AL3</strain>
        <tissue evidence="10">Liver</tissue>
    </source>
</reference>
<dbReference type="GO" id="GO:0005576">
    <property type="term" value="C:extracellular region"/>
    <property type="evidence" value="ECO:0007669"/>
    <property type="project" value="UniProtKB-SubCell"/>
</dbReference>
<evidence type="ECO:0000259" key="9">
    <source>
        <dbReference type="PROSITE" id="PS51362"/>
    </source>
</evidence>
<dbReference type="EMBL" id="JBGFUD010002230">
    <property type="protein sequence ID" value="MFH4977346.1"/>
    <property type="molecule type" value="Genomic_DNA"/>
</dbReference>
<protein>
    <recommendedName>
        <fullName evidence="9">TGF-beta family profile domain-containing protein</fullName>
    </recommendedName>
</protein>
<proteinExistence type="inferred from homology"/>
<evidence type="ECO:0000256" key="7">
    <source>
        <dbReference type="ARBA" id="ARBA00023180"/>
    </source>
</evidence>
<organism evidence="10 11">
    <name type="scientific">Gnathostoma spinigerum</name>
    <dbReference type="NCBI Taxonomy" id="75299"/>
    <lineage>
        <taxon>Eukaryota</taxon>
        <taxon>Metazoa</taxon>
        <taxon>Ecdysozoa</taxon>
        <taxon>Nematoda</taxon>
        <taxon>Chromadorea</taxon>
        <taxon>Rhabditida</taxon>
        <taxon>Spirurina</taxon>
        <taxon>Gnathostomatomorpha</taxon>
        <taxon>Gnathostomatoidea</taxon>
        <taxon>Gnathostomatidae</taxon>
        <taxon>Gnathostoma</taxon>
    </lineage>
</organism>
<dbReference type="SUPFAM" id="SSF57501">
    <property type="entry name" value="Cystine-knot cytokines"/>
    <property type="match status" value="1"/>
</dbReference>
<dbReference type="Gene3D" id="2.10.90.10">
    <property type="entry name" value="Cystine-knot cytokines"/>
    <property type="match status" value="1"/>
</dbReference>
<keyword evidence="11" id="KW-1185">Reference proteome</keyword>
<comment type="similarity">
    <text evidence="2 8">Belongs to the TGF-beta family.</text>
</comment>
<dbReference type="Pfam" id="PF00688">
    <property type="entry name" value="TGFb_propeptide"/>
    <property type="match status" value="1"/>
</dbReference>
<dbReference type="CDD" id="cd13761">
    <property type="entry name" value="TGF_beta_BMP5_like"/>
    <property type="match status" value="1"/>
</dbReference>
<keyword evidence="6" id="KW-1015">Disulfide bond</keyword>
<dbReference type="InterPro" id="IPR017948">
    <property type="entry name" value="TGFb_CS"/>
</dbReference>
<dbReference type="InterPro" id="IPR001111">
    <property type="entry name" value="TGF-b_propeptide"/>
</dbReference>
<dbReference type="InterPro" id="IPR015615">
    <property type="entry name" value="TGF-beta-rel"/>
</dbReference>
<evidence type="ECO:0000256" key="4">
    <source>
        <dbReference type="ARBA" id="ARBA00022729"/>
    </source>
</evidence>
<evidence type="ECO:0000256" key="6">
    <source>
        <dbReference type="ARBA" id="ARBA00023157"/>
    </source>
</evidence>
<dbReference type="SMART" id="SM00204">
    <property type="entry name" value="TGFB"/>
    <property type="match status" value="1"/>
</dbReference>